<accession>A0A8X8KRF5</accession>
<dbReference type="InterPro" id="IPR049874">
    <property type="entry name" value="ROK_cs"/>
</dbReference>
<protein>
    <submittedName>
        <fullName evidence="2">ROK family protein</fullName>
    </submittedName>
</protein>
<dbReference type="PANTHER" id="PTHR18964:SF149">
    <property type="entry name" value="BIFUNCTIONAL UDP-N-ACETYLGLUCOSAMINE 2-EPIMERASE_N-ACETYLMANNOSAMINE KINASE"/>
    <property type="match status" value="1"/>
</dbReference>
<dbReference type="PROSITE" id="PS01125">
    <property type="entry name" value="ROK"/>
    <property type="match status" value="1"/>
</dbReference>
<keyword evidence="3" id="KW-1185">Reference proteome</keyword>
<evidence type="ECO:0000313" key="3">
    <source>
        <dbReference type="Proteomes" id="UP000484076"/>
    </source>
</evidence>
<dbReference type="RefSeq" id="WP_152826494.1">
    <property type="nucleotide sequence ID" value="NZ_WHUT02000007.1"/>
</dbReference>
<organism evidence="2 3">
    <name type="scientific">Fertoeibacter niger</name>
    <dbReference type="NCBI Taxonomy" id="2656921"/>
    <lineage>
        <taxon>Bacteria</taxon>
        <taxon>Pseudomonadati</taxon>
        <taxon>Pseudomonadota</taxon>
        <taxon>Alphaproteobacteria</taxon>
        <taxon>Rhodobacterales</taxon>
        <taxon>Paracoccaceae</taxon>
        <taxon>Fertoeibacter</taxon>
    </lineage>
</organism>
<dbReference type="InterPro" id="IPR043129">
    <property type="entry name" value="ATPase_NBD"/>
</dbReference>
<dbReference type="Gene3D" id="3.30.420.40">
    <property type="match status" value="2"/>
</dbReference>
<proteinExistence type="inferred from homology"/>
<comment type="caution">
    <text evidence="2">The sequence shown here is derived from an EMBL/GenBank/DDBJ whole genome shotgun (WGS) entry which is preliminary data.</text>
</comment>
<comment type="similarity">
    <text evidence="1">Belongs to the ROK (NagC/XylR) family.</text>
</comment>
<dbReference type="Proteomes" id="UP000484076">
    <property type="component" value="Unassembled WGS sequence"/>
</dbReference>
<dbReference type="AlphaFoldDB" id="A0A8X8KRF5"/>
<dbReference type="InterPro" id="IPR000600">
    <property type="entry name" value="ROK"/>
</dbReference>
<dbReference type="PANTHER" id="PTHR18964">
    <property type="entry name" value="ROK (REPRESSOR, ORF, KINASE) FAMILY"/>
    <property type="match status" value="1"/>
</dbReference>
<evidence type="ECO:0000313" key="2">
    <source>
        <dbReference type="EMBL" id="NUB45172.1"/>
    </source>
</evidence>
<dbReference type="Pfam" id="PF00480">
    <property type="entry name" value="ROK"/>
    <property type="match status" value="1"/>
</dbReference>
<reference evidence="2" key="1">
    <citation type="submission" date="2020-05" db="EMBL/GenBank/DDBJ databases">
        <title>Fertoebacter nigrum gen. nov., sp. nov., a new member of the family Rhodobacteraceae.</title>
        <authorList>
            <person name="Szuroczki S."/>
            <person name="Abbaszade G."/>
            <person name="Buni D."/>
            <person name="Schumann P."/>
            <person name="Toth E."/>
        </authorList>
    </citation>
    <scope>NUCLEOTIDE SEQUENCE</scope>
    <source>
        <strain evidence="2">RG-N-1a</strain>
    </source>
</reference>
<dbReference type="EMBL" id="WHUT02000007">
    <property type="protein sequence ID" value="NUB45172.1"/>
    <property type="molecule type" value="Genomic_DNA"/>
</dbReference>
<dbReference type="SUPFAM" id="SSF53067">
    <property type="entry name" value="Actin-like ATPase domain"/>
    <property type="match status" value="1"/>
</dbReference>
<sequence>MLIACDIGGSRIKAARVGAGGALTTLGDTPTPAEFPAFVAALAGFLPPGARGVAISIAGVVDPETGVLTCANVPAVNGRVVAAELAAGLGLRVWVGNDADCFALAEAVQGAGAGHRNVFGVILGTGVGGGLVIDGRIVTGAGGFAGEWGHGPVLNARPLGVDVPHFVCGCGLAGCVDTVGGARGIERLHAHLTGQATDSVALLARWQAGDADAGRTVAVWLDLVAGPLAMVLNVVGATIVPVGGGLANVPALIAALDMAVRARVLRGGTAPLLVPARNTVEPGLIGAAIAGGQAFAA</sequence>
<gene>
    <name evidence="2" type="ORF">GEU84_012295</name>
</gene>
<name>A0A8X8KRF5_9RHOB</name>
<evidence type="ECO:0000256" key="1">
    <source>
        <dbReference type="ARBA" id="ARBA00006479"/>
    </source>
</evidence>